<evidence type="ECO:0000313" key="1">
    <source>
        <dbReference type="EMBL" id="AIE87940.1"/>
    </source>
</evidence>
<dbReference type="NCBIfam" id="TIGR02532">
    <property type="entry name" value="IV_pilin_GFxxxE"/>
    <property type="match status" value="1"/>
</dbReference>
<reference evidence="1 2" key="1">
    <citation type="journal article" date="2014" name="PLoS ONE">
        <title>The first complete genome sequence of the class fimbriimonadia in the phylum armatimonadetes.</title>
        <authorList>
            <person name="Hu Z.Y."/>
            <person name="Wang Y.Z."/>
            <person name="Im W.T."/>
            <person name="Wang S.Y."/>
            <person name="Zhao G.P."/>
            <person name="Zheng H.J."/>
            <person name="Quan Z.X."/>
        </authorList>
    </citation>
    <scope>NUCLEOTIDE SEQUENCE [LARGE SCALE GENOMIC DNA]</scope>
    <source>
        <strain evidence="1">Gsoil 348</strain>
    </source>
</reference>
<dbReference type="OrthoDB" id="255848at2"/>
<dbReference type="PANTHER" id="PTHR30093">
    <property type="entry name" value="GENERAL SECRETION PATHWAY PROTEIN G"/>
    <property type="match status" value="1"/>
</dbReference>
<accession>A0A068NY93</accession>
<sequence>MKKAFTLIELLVVIAIIAILAAILFPVFAQAKQAAKQISDLSNAKQIGTAFHMYAGDYDDSTPTVSKAKQPGLDGLPTSSYTSWYNDLYPYVKSWNLFLSPGRLDKFTQASDPFKCYDDINPTGTCLGYGYNDGLVSDSGYGLLQTQTVDANGKTLRAGRNLSQVQEPANLVAFGSSNDNPGYSVGLDNILSRYPDKVSSARLRFSGRFSFGYTDGHAKSLLVKSAEYNGYGLVMRPANQLDAAKWCFDPSFVPDAAYAGNSFPGDYPLQSGSETCADAVKDIYANTVINP</sequence>
<dbReference type="InterPro" id="IPR012902">
    <property type="entry name" value="N_methyl_site"/>
</dbReference>
<organism evidence="1 2">
    <name type="scientific">Fimbriimonas ginsengisoli Gsoil 348</name>
    <dbReference type="NCBI Taxonomy" id="661478"/>
    <lineage>
        <taxon>Bacteria</taxon>
        <taxon>Bacillati</taxon>
        <taxon>Armatimonadota</taxon>
        <taxon>Fimbriimonadia</taxon>
        <taxon>Fimbriimonadales</taxon>
        <taxon>Fimbriimonadaceae</taxon>
        <taxon>Fimbriimonas</taxon>
    </lineage>
</organism>
<dbReference type="Proteomes" id="UP000027982">
    <property type="component" value="Chromosome"/>
</dbReference>
<keyword evidence="2" id="KW-1185">Reference proteome</keyword>
<dbReference type="eggNOG" id="COG4968">
    <property type="taxonomic scope" value="Bacteria"/>
</dbReference>
<proteinExistence type="predicted"/>
<protein>
    <recommendedName>
        <fullName evidence="3">Prepilin-type N-terminal cleavage/methylation domain-containing protein</fullName>
    </recommendedName>
</protein>
<dbReference type="Gene3D" id="3.30.700.10">
    <property type="entry name" value="Glycoprotein, Type 4 Pilin"/>
    <property type="match status" value="1"/>
</dbReference>
<evidence type="ECO:0008006" key="3">
    <source>
        <dbReference type="Google" id="ProtNLM"/>
    </source>
</evidence>
<dbReference type="Pfam" id="PF07963">
    <property type="entry name" value="N_methyl"/>
    <property type="match status" value="1"/>
</dbReference>
<name>A0A068NY93_FIMGI</name>
<dbReference type="EMBL" id="CP007139">
    <property type="protein sequence ID" value="AIE87940.1"/>
    <property type="molecule type" value="Genomic_DNA"/>
</dbReference>
<dbReference type="InterPro" id="IPR045584">
    <property type="entry name" value="Pilin-like"/>
</dbReference>
<dbReference type="SUPFAM" id="SSF54523">
    <property type="entry name" value="Pili subunits"/>
    <property type="match status" value="1"/>
</dbReference>
<dbReference type="KEGG" id="fgi:OP10G_4572"/>
<dbReference type="STRING" id="661478.OP10G_4572"/>
<dbReference type="AlphaFoldDB" id="A0A068NY93"/>
<evidence type="ECO:0000313" key="2">
    <source>
        <dbReference type="Proteomes" id="UP000027982"/>
    </source>
</evidence>
<dbReference type="RefSeq" id="WP_025228186.1">
    <property type="nucleotide sequence ID" value="NZ_CP007139.1"/>
</dbReference>
<dbReference type="HOGENOM" id="CLU_041661_1_1_0"/>
<gene>
    <name evidence="1" type="ORF">OP10G_4572</name>
</gene>